<dbReference type="EMBL" id="CM043017">
    <property type="protein sequence ID" value="KAI4464229.1"/>
    <property type="molecule type" value="Genomic_DNA"/>
</dbReference>
<name>A0ACB9TBT2_HOLOL</name>
<gene>
    <name evidence="1" type="ORF">MML48_3g00003007</name>
</gene>
<evidence type="ECO:0000313" key="1">
    <source>
        <dbReference type="EMBL" id="KAI4464229.1"/>
    </source>
</evidence>
<proteinExistence type="predicted"/>
<evidence type="ECO:0000313" key="2">
    <source>
        <dbReference type="Proteomes" id="UP001056778"/>
    </source>
</evidence>
<reference evidence="1" key="1">
    <citation type="submission" date="2022-04" db="EMBL/GenBank/DDBJ databases">
        <title>Chromosome-scale genome assembly of Holotrichia oblita Faldermann.</title>
        <authorList>
            <person name="Rongchong L."/>
        </authorList>
    </citation>
    <scope>NUCLEOTIDE SEQUENCE</scope>
    <source>
        <strain evidence="1">81SQS9</strain>
    </source>
</reference>
<sequence length="482" mass="53609">MLPAKFLPLLRGTISSRNIHKSALNLEKYENPFLRTLKVLRDDLRAIRRPNVDENPNLMNIFPSYVDVLVIGGGVMGSSVAYWLKEKSGLNGVKLAVLEKDPTYANSTSILSMGGLRQQFSLPENIQMSLYGAEFIRTLKDRFGREGDVSFTPSSCLTLASEIGASQLVDTARLQKELGALNVILSANQLKERFPWMNVNDIEAGCLGLEMEGWFDSWALFCLLKKGAMNLGAQYVTGELNDFVFTNRHDIEVEGVQPGNYEGIDEVIVKLPDGQMKSIHFSICVLACGTDTGDVAKLARIGKGEGLLSIPLPIEKRKRYVYNFSCQDEGPGLNTPLTMDYTGVYFRRDGLGGTYVGGLSPLPEEELKTDDLDANNKYFDEKFFSILAHRVPAFKGVKVRNKWSGLYDYNYYDENGIVGPHPYYHNMYIAAGFSGHGIQQAPAVGRAIAELILDGDFQTISLNRLGFDRLIVDKPIREICIV</sequence>
<organism evidence="1 2">
    <name type="scientific">Holotrichia oblita</name>
    <name type="common">Chafer beetle</name>
    <dbReference type="NCBI Taxonomy" id="644536"/>
    <lineage>
        <taxon>Eukaryota</taxon>
        <taxon>Metazoa</taxon>
        <taxon>Ecdysozoa</taxon>
        <taxon>Arthropoda</taxon>
        <taxon>Hexapoda</taxon>
        <taxon>Insecta</taxon>
        <taxon>Pterygota</taxon>
        <taxon>Neoptera</taxon>
        <taxon>Endopterygota</taxon>
        <taxon>Coleoptera</taxon>
        <taxon>Polyphaga</taxon>
        <taxon>Scarabaeiformia</taxon>
        <taxon>Scarabaeidae</taxon>
        <taxon>Melolonthinae</taxon>
        <taxon>Holotrichia</taxon>
    </lineage>
</organism>
<dbReference type="Proteomes" id="UP001056778">
    <property type="component" value="Chromosome 3"/>
</dbReference>
<comment type="caution">
    <text evidence="1">The sequence shown here is derived from an EMBL/GenBank/DDBJ whole genome shotgun (WGS) entry which is preliminary data.</text>
</comment>
<keyword evidence="2" id="KW-1185">Reference proteome</keyword>
<protein>
    <submittedName>
        <fullName evidence="1">Sarcosine dehydrogenase-related</fullName>
    </submittedName>
</protein>
<accession>A0ACB9TBT2</accession>